<accession>A0ABW5U5K5</accession>
<organism evidence="5 6">
    <name type="scientific">Sulfitobacter aestuarii</name>
    <dbReference type="NCBI Taxonomy" id="2161676"/>
    <lineage>
        <taxon>Bacteria</taxon>
        <taxon>Pseudomonadati</taxon>
        <taxon>Pseudomonadota</taxon>
        <taxon>Alphaproteobacteria</taxon>
        <taxon>Rhodobacterales</taxon>
        <taxon>Roseobacteraceae</taxon>
        <taxon>Sulfitobacter</taxon>
    </lineage>
</organism>
<keyword evidence="1" id="KW-0285">Flavoprotein</keyword>
<dbReference type="InterPro" id="IPR036318">
    <property type="entry name" value="FAD-bd_PCMH-like_sf"/>
</dbReference>
<dbReference type="RefSeq" id="WP_386375469.1">
    <property type="nucleotide sequence ID" value="NZ_JBHUMP010000016.1"/>
</dbReference>
<dbReference type="Proteomes" id="UP001597474">
    <property type="component" value="Unassembled WGS sequence"/>
</dbReference>
<evidence type="ECO:0000259" key="4">
    <source>
        <dbReference type="PROSITE" id="PS51387"/>
    </source>
</evidence>
<dbReference type="Pfam" id="PF01565">
    <property type="entry name" value="FAD_binding_4"/>
    <property type="match status" value="1"/>
</dbReference>
<evidence type="ECO:0000313" key="6">
    <source>
        <dbReference type="Proteomes" id="UP001597474"/>
    </source>
</evidence>
<gene>
    <name evidence="5" type="ORF">ACFSUD_15780</name>
</gene>
<keyword evidence="6" id="KW-1185">Reference proteome</keyword>
<dbReference type="InterPro" id="IPR016166">
    <property type="entry name" value="FAD-bd_PCMH"/>
</dbReference>
<evidence type="ECO:0000256" key="1">
    <source>
        <dbReference type="ARBA" id="ARBA00022630"/>
    </source>
</evidence>
<feature type="region of interest" description="Disordered" evidence="3">
    <location>
        <begin position="22"/>
        <end position="43"/>
    </location>
</feature>
<dbReference type="PANTHER" id="PTHR11748:SF103">
    <property type="entry name" value="GLYCOLATE OXIDASE SUBUNIT GLCE"/>
    <property type="match status" value="1"/>
</dbReference>
<dbReference type="PROSITE" id="PS51387">
    <property type="entry name" value="FAD_PCMH"/>
    <property type="match status" value="1"/>
</dbReference>
<dbReference type="SUPFAM" id="SSF56176">
    <property type="entry name" value="FAD-binding/transporter-associated domain-like"/>
    <property type="match status" value="1"/>
</dbReference>
<evidence type="ECO:0000313" key="5">
    <source>
        <dbReference type="EMBL" id="MFD2741044.1"/>
    </source>
</evidence>
<evidence type="ECO:0000256" key="3">
    <source>
        <dbReference type="SAM" id="MobiDB-lite"/>
    </source>
</evidence>
<dbReference type="InterPro" id="IPR016164">
    <property type="entry name" value="FAD-linked_Oxase-like_C"/>
</dbReference>
<comment type="caution">
    <text evidence="5">The sequence shown here is derived from an EMBL/GenBank/DDBJ whole genome shotgun (WGS) entry which is preliminary data.</text>
</comment>
<feature type="domain" description="FAD-binding PCMH-type" evidence="4">
    <location>
        <begin position="1"/>
        <end position="179"/>
    </location>
</feature>
<dbReference type="SUPFAM" id="SSF55103">
    <property type="entry name" value="FAD-linked oxidases, C-terminal domain"/>
    <property type="match status" value="1"/>
</dbReference>
<name>A0ABW5U5K5_9RHOB</name>
<dbReference type="EMBL" id="JBHUMP010000016">
    <property type="protein sequence ID" value="MFD2741044.1"/>
    <property type="molecule type" value="Genomic_DNA"/>
</dbReference>
<evidence type="ECO:0000256" key="2">
    <source>
        <dbReference type="ARBA" id="ARBA00022827"/>
    </source>
</evidence>
<protein>
    <submittedName>
        <fullName evidence="5">FAD-binding protein</fullName>
    </submittedName>
</protein>
<dbReference type="Gene3D" id="3.30.465.10">
    <property type="match status" value="1"/>
</dbReference>
<dbReference type="InterPro" id="IPR016169">
    <property type="entry name" value="FAD-bd_PCMH_sub2"/>
</dbReference>
<dbReference type="InterPro" id="IPR006094">
    <property type="entry name" value="Oxid_FAD_bind_N"/>
</dbReference>
<keyword evidence="2" id="KW-0274">FAD</keyword>
<reference evidence="6" key="1">
    <citation type="journal article" date="2019" name="Int. J. Syst. Evol. Microbiol.">
        <title>The Global Catalogue of Microorganisms (GCM) 10K type strain sequencing project: providing services to taxonomists for standard genome sequencing and annotation.</title>
        <authorList>
            <consortium name="The Broad Institute Genomics Platform"/>
            <consortium name="The Broad Institute Genome Sequencing Center for Infectious Disease"/>
            <person name="Wu L."/>
            <person name="Ma J."/>
        </authorList>
    </citation>
    <scope>NUCLEOTIDE SEQUENCE [LARGE SCALE GENOMIC DNA]</scope>
    <source>
        <strain evidence="6">TISTR 2562</strain>
    </source>
</reference>
<sequence length="384" mass="40679">MPERDEAVLRPQSEGELAEIIASADTPLSPRGGNTRGLSGPGRALSSAGLSGITLYEPGALTLVAQAGTSLREIDALLAAENQRLAFEPMDHRPLLGHDGEPTLGGICAANVCGPRRLAVGAARDFMLGIRCVDGSGRIIANGGRVMKNVTGYDLVRLFAGSCGTLGVLSQVALKVLPQPETQASLTLHGLDERAAVAVMARAMGSPFEVTGAAHMPGDATEDARTHLRIEGFEASVRYRIARLRALLSDAASEVSEIGAGESQRLWQRIRDVEIFANRAGDVWRLSCKPGDGPSLARRAGAEACAYDWAGGLVWLLMPPGSDLRSRLGRFEGHATYLRGATADRRRLGVLQPEPPGMARLSAGLRRQFDPKNRLNGGLLAVSL</sequence>
<dbReference type="PANTHER" id="PTHR11748">
    <property type="entry name" value="D-LACTATE DEHYDROGENASE"/>
    <property type="match status" value="1"/>
</dbReference>
<proteinExistence type="predicted"/>